<dbReference type="EMBL" id="MFAF01000140">
    <property type="protein sequence ID" value="OGD71820.1"/>
    <property type="molecule type" value="Genomic_DNA"/>
</dbReference>
<protein>
    <submittedName>
        <fullName evidence="2">Uncharacterized protein</fullName>
    </submittedName>
</protein>
<gene>
    <name evidence="2" type="ORF">A2Y64_03730</name>
</gene>
<accession>A0A1F5EWT9</accession>
<dbReference type="Proteomes" id="UP000177187">
    <property type="component" value="Unassembled WGS sequence"/>
</dbReference>
<evidence type="ECO:0000256" key="1">
    <source>
        <dbReference type="SAM" id="SignalP"/>
    </source>
</evidence>
<comment type="caution">
    <text evidence="2">The sequence shown here is derived from an EMBL/GenBank/DDBJ whole genome shotgun (WGS) entry which is preliminary data.</text>
</comment>
<keyword evidence="1" id="KW-0732">Signal</keyword>
<sequence length="211" mass="22820">MPPAKALIPGVLLPILAALCACAPGLGPGGPLVAGRYAVEAPNDAWGVGDPGDGETVPEGKSALFVRRDSAEGEDELAYLECLYYDRYLDAEDWIRSVGAEERVLADLSDLLRLELTRLSPELEWIGTQPLTATDPALSVSWRFLDLKEQLHADSPAKTYNEVSLVLVGDEVHLVAFYCYDDKAEELAPEYEGLKGSLAVDGRRVFSGGQQ</sequence>
<evidence type="ECO:0000313" key="3">
    <source>
        <dbReference type="Proteomes" id="UP000177187"/>
    </source>
</evidence>
<proteinExistence type="predicted"/>
<organism evidence="2 3">
    <name type="scientific">Candidatus Coatesbacteria bacterium RBG_13_66_14</name>
    <dbReference type="NCBI Taxonomy" id="1817816"/>
    <lineage>
        <taxon>Bacteria</taxon>
        <taxon>Candidatus Coatesiibacteriota</taxon>
    </lineage>
</organism>
<dbReference type="AlphaFoldDB" id="A0A1F5EWT9"/>
<name>A0A1F5EWT9_9BACT</name>
<reference evidence="2 3" key="1">
    <citation type="journal article" date="2016" name="Nat. Commun.">
        <title>Thousands of microbial genomes shed light on interconnected biogeochemical processes in an aquifer system.</title>
        <authorList>
            <person name="Anantharaman K."/>
            <person name="Brown C.T."/>
            <person name="Hug L.A."/>
            <person name="Sharon I."/>
            <person name="Castelle C.J."/>
            <person name="Probst A.J."/>
            <person name="Thomas B.C."/>
            <person name="Singh A."/>
            <person name="Wilkins M.J."/>
            <person name="Karaoz U."/>
            <person name="Brodie E.L."/>
            <person name="Williams K.H."/>
            <person name="Hubbard S.S."/>
            <person name="Banfield J.F."/>
        </authorList>
    </citation>
    <scope>NUCLEOTIDE SEQUENCE [LARGE SCALE GENOMIC DNA]</scope>
</reference>
<feature type="chain" id="PRO_5009518400" evidence="1">
    <location>
        <begin position="24"/>
        <end position="211"/>
    </location>
</feature>
<evidence type="ECO:0000313" key="2">
    <source>
        <dbReference type="EMBL" id="OGD71820.1"/>
    </source>
</evidence>
<dbReference type="STRING" id="1817816.A2Y64_03730"/>
<dbReference type="PROSITE" id="PS51257">
    <property type="entry name" value="PROKAR_LIPOPROTEIN"/>
    <property type="match status" value="1"/>
</dbReference>
<feature type="signal peptide" evidence="1">
    <location>
        <begin position="1"/>
        <end position="23"/>
    </location>
</feature>